<accession>A0AAD7CN87</accession>
<keyword evidence="2" id="KW-1185">Reference proteome</keyword>
<dbReference type="Proteomes" id="UP001221757">
    <property type="component" value="Unassembled WGS sequence"/>
</dbReference>
<comment type="caution">
    <text evidence="1">The sequence shown here is derived from an EMBL/GenBank/DDBJ whole genome shotgun (WGS) entry which is preliminary data.</text>
</comment>
<dbReference type="EMBL" id="JARKIE010000323">
    <property type="protein sequence ID" value="KAJ7654308.1"/>
    <property type="molecule type" value="Genomic_DNA"/>
</dbReference>
<protein>
    <submittedName>
        <fullName evidence="1">Uncharacterized protein</fullName>
    </submittedName>
</protein>
<name>A0AAD7CN87_MYCRO</name>
<evidence type="ECO:0000313" key="2">
    <source>
        <dbReference type="Proteomes" id="UP001221757"/>
    </source>
</evidence>
<sequence length="231" mass="25352">MTPSPPLADSLQVVQISSLAAALAKLNIEIPVEDVVKAVHREDEAKRATSSAQATQRRAALSKLALYPTKQSTGLHMTTVSKFIPKPTTPTNVDPLAKERRRRLVELTKDSFPDGKVPDPFTLSWLALSQDVAANKLPFILASRIVVTSATDMSDNPPENIFEDVWCLWDSGAQTSFILTSQLHSAVRDYQDEGSALMDTRSTQSHPISIQPVLINPQLTTQFSQAYGQIE</sequence>
<proteinExistence type="predicted"/>
<reference evidence="1" key="1">
    <citation type="submission" date="2023-03" db="EMBL/GenBank/DDBJ databases">
        <title>Massive genome expansion in bonnet fungi (Mycena s.s.) driven by repeated elements and novel gene families across ecological guilds.</title>
        <authorList>
            <consortium name="Lawrence Berkeley National Laboratory"/>
            <person name="Harder C.B."/>
            <person name="Miyauchi S."/>
            <person name="Viragh M."/>
            <person name="Kuo A."/>
            <person name="Thoen E."/>
            <person name="Andreopoulos B."/>
            <person name="Lu D."/>
            <person name="Skrede I."/>
            <person name="Drula E."/>
            <person name="Henrissat B."/>
            <person name="Morin E."/>
            <person name="Kohler A."/>
            <person name="Barry K."/>
            <person name="LaButti K."/>
            <person name="Morin E."/>
            <person name="Salamov A."/>
            <person name="Lipzen A."/>
            <person name="Mereny Z."/>
            <person name="Hegedus B."/>
            <person name="Baldrian P."/>
            <person name="Stursova M."/>
            <person name="Weitz H."/>
            <person name="Taylor A."/>
            <person name="Grigoriev I.V."/>
            <person name="Nagy L.G."/>
            <person name="Martin F."/>
            <person name="Kauserud H."/>
        </authorList>
    </citation>
    <scope>NUCLEOTIDE SEQUENCE</scope>
    <source>
        <strain evidence="1">CBHHK067</strain>
    </source>
</reference>
<evidence type="ECO:0000313" key="1">
    <source>
        <dbReference type="EMBL" id="KAJ7654308.1"/>
    </source>
</evidence>
<gene>
    <name evidence="1" type="ORF">B0H17DRAFT_1146804</name>
</gene>
<organism evidence="1 2">
    <name type="scientific">Mycena rosella</name>
    <name type="common">Pink bonnet</name>
    <name type="synonym">Agaricus rosellus</name>
    <dbReference type="NCBI Taxonomy" id="1033263"/>
    <lineage>
        <taxon>Eukaryota</taxon>
        <taxon>Fungi</taxon>
        <taxon>Dikarya</taxon>
        <taxon>Basidiomycota</taxon>
        <taxon>Agaricomycotina</taxon>
        <taxon>Agaricomycetes</taxon>
        <taxon>Agaricomycetidae</taxon>
        <taxon>Agaricales</taxon>
        <taxon>Marasmiineae</taxon>
        <taxon>Mycenaceae</taxon>
        <taxon>Mycena</taxon>
    </lineage>
</organism>
<dbReference type="AlphaFoldDB" id="A0AAD7CN87"/>